<evidence type="ECO:0000256" key="5">
    <source>
        <dbReference type="ARBA" id="ARBA00019087"/>
    </source>
</evidence>
<accession>A0A0D0QIL2</accession>
<evidence type="ECO:0000256" key="6">
    <source>
        <dbReference type="ARBA" id="ARBA00022679"/>
    </source>
</evidence>
<evidence type="ECO:0000256" key="9">
    <source>
        <dbReference type="ARBA" id="ARBA00031996"/>
    </source>
</evidence>
<keyword evidence="7" id="KW-0259">Enterobactin biosynthesis</keyword>
<evidence type="ECO:0000256" key="4">
    <source>
        <dbReference type="ARBA" id="ARBA00011503"/>
    </source>
</evidence>
<dbReference type="Gene3D" id="3.90.470.20">
    <property type="entry name" value="4'-phosphopantetheinyl transferase domain"/>
    <property type="match status" value="1"/>
</dbReference>
<dbReference type="PATRIC" id="fig|1123501.6.peg.340"/>
<feature type="domain" description="4'-phosphopantetheinyl transferase N-terminal" evidence="15">
    <location>
        <begin position="29"/>
        <end position="95"/>
    </location>
</feature>
<keyword evidence="6 16" id="KW-0808">Transferase</keyword>
<keyword evidence="13" id="KW-0479">Metal-binding</keyword>
<feature type="domain" description="4'-phosphopantetheinyl transferase" evidence="14">
    <location>
        <begin position="103"/>
        <end position="166"/>
    </location>
</feature>
<dbReference type="STRING" id="1123501.Wenmar_00282"/>
<dbReference type="PRINTS" id="PR01399">
    <property type="entry name" value="ENTSNTHTASED"/>
</dbReference>
<dbReference type="Pfam" id="PF17837">
    <property type="entry name" value="4PPT_N"/>
    <property type="match status" value="1"/>
</dbReference>
<comment type="similarity">
    <text evidence="3">Belongs to the P-Pant transferase superfamily. EntD family.</text>
</comment>
<dbReference type="AlphaFoldDB" id="A0A0D0QIL2"/>
<dbReference type="PANTHER" id="PTHR38096:SF1">
    <property type="entry name" value="ENTEROBACTIN SYNTHASE COMPONENT D"/>
    <property type="match status" value="1"/>
</dbReference>
<evidence type="ECO:0000256" key="7">
    <source>
        <dbReference type="ARBA" id="ARBA00023191"/>
    </source>
</evidence>
<evidence type="ECO:0000256" key="8">
    <source>
        <dbReference type="ARBA" id="ARBA00029894"/>
    </source>
</evidence>
<dbReference type="GO" id="GO:0000287">
    <property type="term" value="F:magnesium ion binding"/>
    <property type="evidence" value="ECO:0007669"/>
    <property type="project" value="InterPro"/>
</dbReference>
<dbReference type="InterPro" id="IPR008278">
    <property type="entry name" value="4-PPantetheinyl_Trfase_dom"/>
</dbReference>
<comment type="catalytic activity">
    <reaction evidence="11">
        <text>apo-[peptidyl-carrier protein] + CoA = holo-[peptidyl-carrier protein] + adenosine 3',5'-bisphosphate + H(+)</text>
        <dbReference type="Rhea" id="RHEA:46228"/>
        <dbReference type="Rhea" id="RHEA-COMP:11479"/>
        <dbReference type="Rhea" id="RHEA-COMP:11480"/>
        <dbReference type="ChEBI" id="CHEBI:15378"/>
        <dbReference type="ChEBI" id="CHEBI:29999"/>
        <dbReference type="ChEBI" id="CHEBI:57287"/>
        <dbReference type="ChEBI" id="CHEBI:58343"/>
        <dbReference type="ChEBI" id="CHEBI:64479"/>
    </reaction>
</comment>
<dbReference type="GO" id="GO:0008897">
    <property type="term" value="F:holo-[acyl-carrier-protein] synthase activity"/>
    <property type="evidence" value="ECO:0007669"/>
    <property type="project" value="InterPro"/>
</dbReference>
<dbReference type="GO" id="GO:0009366">
    <property type="term" value="C:enterobactin synthetase complex"/>
    <property type="evidence" value="ECO:0007669"/>
    <property type="project" value="InterPro"/>
</dbReference>
<evidence type="ECO:0000256" key="10">
    <source>
        <dbReference type="ARBA" id="ARBA00049176"/>
    </source>
</evidence>
<evidence type="ECO:0000256" key="1">
    <source>
        <dbReference type="ARBA" id="ARBA00003937"/>
    </source>
</evidence>
<gene>
    <name evidence="16" type="ORF">Wenmar_00282</name>
</gene>
<feature type="binding site" evidence="12">
    <location>
        <position position="49"/>
    </location>
    <ligand>
        <name>CoA</name>
        <dbReference type="ChEBI" id="CHEBI:57287"/>
    </ligand>
</feature>
<comment type="subunit">
    <text evidence="4">EntB, EntD, EntE, and EntF form a multienzyme complex called enterobactin synthase.</text>
</comment>
<name>A0A0D0QIL2_9RHOB</name>
<dbReference type="InterPro" id="IPR003542">
    <property type="entry name" value="Enbac_synth_compD-like"/>
</dbReference>
<dbReference type="InterPro" id="IPR037143">
    <property type="entry name" value="4-PPantetheinyl_Trfase_dom_sf"/>
</dbReference>
<evidence type="ECO:0000259" key="15">
    <source>
        <dbReference type="Pfam" id="PF17837"/>
    </source>
</evidence>
<evidence type="ECO:0000256" key="2">
    <source>
        <dbReference type="ARBA" id="ARBA00004993"/>
    </source>
</evidence>
<evidence type="ECO:0000313" key="17">
    <source>
        <dbReference type="Proteomes" id="UP000035100"/>
    </source>
</evidence>
<comment type="catalytic activity">
    <reaction evidence="10">
        <text>apo-[aryl-carrier protein] + CoA = holo-[aryl-carrier protein] + adenosine 3',5'-bisphosphate + H(+)</text>
        <dbReference type="Rhea" id="RHEA:48404"/>
        <dbReference type="Rhea" id="RHEA-COMP:15903"/>
        <dbReference type="Rhea" id="RHEA-COMP:17557"/>
        <dbReference type="ChEBI" id="CHEBI:15378"/>
        <dbReference type="ChEBI" id="CHEBI:29999"/>
        <dbReference type="ChEBI" id="CHEBI:57287"/>
        <dbReference type="ChEBI" id="CHEBI:58343"/>
        <dbReference type="ChEBI" id="CHEBI:64479"/>
    </reaction>
</comment>
<sequence length="208" mass="20736">MVAALRSLLGPGVAVAGAALSEGHAPLPEEAAAVARAIPARRAEFAAGRAAARRAMAALGVPPQAIRMGSNRAPEWPPGLTGSIAHQDGLALAAVTRAADVRGIGIDLAVASPLDPDLAPSILAAGERADGLEATAVFAAKEALYKALAPEAGEVFGFDAARVEADMAAGRFEAALARPVGPWPAGATFHGGLTVRAGFTVAAISVAR</sequence>
<evidence type="ECO:0000259" key="14">
    <source>
        <dbReference type="Pfam" id="PF01648"/>
    </source>
</evidence>
<comment type="function">
    <text evidence="1">Involved in the biosynthesis of the siderophore enterobactin (enterochelin), which is a macrocyclic trimeric lactone of N-(2,3-dihydroxybenzoyl)-serine. The serine trilactone serves as a scaffolding for the three catechol functionalities that provide hexadentate coordination for the tightly ligated iron(2+) atoms. Plays an essential role in the assembly of the enterobactin by catalyzing the transfer of the 4'-phosphopantetheine (Ppant) moiety from coenzyme A to the apo-domains of both EntB (ArCP domain) and EntF (PCP domain) to yield their holo-forms which make them competent for the activation of 2,3-dihydroxybenzoate (DHB) and L-serine, respectively.</text>
</comment>
<dbReference type="eggNOG" id="COG2977">
    <property type="taxonomic scope" value="Bacteria"/>
</dbReference>
<evidence type="ECO:0000313" key="16">
    <source>
        <dbReference type="EMBL" id="KIQ70908.1"/>
    </source>
</evidence>
<feature type="binding site" evidence="12">
    <location>
        <position position="107"/>
    </location>
    <ligand>
        <name>CoA</name>
        <dbReference type="ChEBI" id="CHEBI:57287"/>
    </ligand>
</feature>
<keyword evidence="13" id="KW-0460">Magnesium</keyword>
<dbReference type="InterPro" id="IPR041354">
    <property type="entry name" value="4PPT_N"/>
</dbReference>
<comment type="pathway">
    <text evidence="2">Siderophore biosynthesis; enterobactin biosynthesis.</text>
</comment>
<comment type="caution">
    <text evidence="16">The sequence shown here is derived from an EMBL/GenBank/DDBJ whole genome shotgun (WGS) entry which is preliminary data.</text>
</comment>
<feature type="binding site" evidence="12">
    <location>
        <position position="146"/>
    </location>
    <ligand>
        <name>CoA</name>
        <dbReference type="ChEBI" id="CHEBI:57287"/>
    </ligand>
</feature>
<dbReference type="EMBL" id="AONG01000003">
    <property type="protein sequence ID" value="KIQ70908.1"/>
    <property type="molecule type" value="Genomic_DNA"/>
</dbReference>
<feature type="binding site" evidence="12">
    <location>
        <position position="142"/>
    </location>
    <ligand>
        <name>CoA</name>
        <dbReference type="ChEBI" id="CHEBI:57287"/>
    </ligand>
</feature>
<evidence type="ECO:0000256" key="3">
    <source>
        <dbReference type="ARBA" id="ARBA00008342"/>
    </source>
</evidence>
<dbReference type="PANTHER" id="PTHR38096">
    <property type="entry name" value="ENTEROBACTIN SYNTHASE COMPONENT D"/>
    <property type="match status" value="1"/>
</dbReference>
<proteinExistence type="inferred from homology"/>
<dbReference type="GO" id="GO:0005886">
    <property type="term" value="C:plasma membrane"/>
    <property type="evidence" value="ECO:0007669"/>
    <property type="project" value="TreeGrafter"/>
</dbReference>
<organism evidence="16 17">
    <name type="scientific">Wenxinia marina DSM 24838</name>
    <dbReference type="NCBI Taxonomy" id="1123501"/>
    <lineage>
        <taxon>Bacteria</taxon>
        <taxon>Pseudomonadati</taxon>
        <taxon>Pseudomonadota</taxon>
        <taxon>Alphaproteobacteria</taxon>
        <taxon>Rhodobacterales</taxon>
        <taxon>Roseobacteraceae</taxon>
        <taxon>Wenxinia</taxon>
    </lineage>
</organism>
<evidence type="ECO:0000256" key="13">
    <source>
        <dbReference type="PIRSR" id="PIRSR603542-2"/>
    </source>
</evidence>
<feature type="binding site" evidence="12">
    <location>
        <position position="41"/>
    </location>
    <ligand>
        <name>CoA</name>
        <dbReference type="ChEBI" id="CHEBI:57287"/>
    </ligand>
</feature>
<dbReference type="SUPFAM" id="SSF56214">
    <property type="entry name" value="4'-phosphopantetheinyl transferase"/>
    <property type="match status" value="1"/>
</dbReference>
<dbReference type="GO" id="GO:0009239">
    <property type="term" value="P:enterobactin biosynthetic process"/>
    <property type="evidence" value="ECO:0007669"/>
    <property type="project" value="UniProtKB-UniPathway"/>
</dbReference>
<dbReference type="Proteomes" id="UP000035100">
    <property type="component" value="Unassembled WGS sequence"/>
</dbReference>
<feature type="binding site" evidence="13">
    <location>
        <position position="107"/>
    </location>
    <ligand>
        <name>Mg(2+)</name>
        <dbReference type="ChEBI" id="CHEBI:18420"/>
    </ligand>
</feature>
<evidence type="ECO:0000256" key="11">
    <source>
        <dbReference type="ARBA" id="ARBA00049191"/>
    </source>
</evidence>
<protein>
    <recommendedName>
        <fullName evidence="5">Enterobactin synthase component D</fullName>
    </recommendedName>
    <alternativeName>
        <fullName evidence="8">4'-phosphopantetheinyl transferase EntD</fullName>
    </alternativeName>
    <alternativeName>
        <fullName evidence="9">Enterochelin synthase D</fullName>
    </alternativeName>
</protein>
<reference evidence="16 17" key="1">
    <citation type="submission" date="2013-01" db="EMBL/GenBank/DDBJ databases">
        <authorList>
            <person name="Fiebig A."/>
            <person name="Goeker M."/>
            <person name="Klenk H.-P.P."/>
        </authorList>
    </citation>
    <scope>NUCLEOTIDE SEQUENCE [LARGE SCALE GENOMIC DNA]</scope>
    <source>
        <strain evidence="16 17">DSM 24838</strain>
    </source>
</reference>
<comment type="cofactor">
    <cofactor evidence="13">
        <name>Mg(2+)</name>
        <dbReference type="ChEBI" id="CHEBI:18420"/>
    </cofactor>
</comment>
<evidence type="ECO:0000256" key="12">
    <source>
        <dbReference type="PIRSR" id="PIRSR603542-1"/>
    </source>
</evidence>
<dbReference type="UniPathway" id="UPA00017"/>
<keyword evidence="17" id="KW-1185">Reference proteome</keyword>
<dbReference type="Pfam" id="PF01648">
    <property type="entry name" value="ACPS"/>
    <property type="match status" value="1"/>
</dbReference>